<evidence type="ECO:0000313" key="2">
    <source>
        <dbReference type="Proteomes" id="UP000619743"/>
    </source>
</evidence>
<dbReference type="RefSeq" id="WP_087506643.1">
    <property type="nucleotide sequence ID" value="NZ_BMDX01000015.1"/>
</dbReference>
<dbReference type="NCBIfam" id="NF033487">
    <property type="entry name" value="Lacal_2735_fam"/>
    <property type="match status" value="1"/>
</dbReference>
<evidence type="ECO:0000313" key="1">
    <source>
        <dbReference type="EMBL" id="GGA83547.1"/>
    </source>
</evidence>
<accession>A0A8J2U786</accession>
<protein>
    <recommendedName>
        <fullName evidence="3">Lacal_2735 family protein</fullName>
    </recommendedName>
</protein>
<evidence type="ECO:0008006" key="3">
    <source>
        <dbReference type="Google" id="ProtNLM"/>
    </source>
</evidence>
<proteinExistence type="predicted"/>
<dbReference type="EMBL" id="BMDX01000015">
    <property type="protein sequence ID" value="GGA83547.1"/>
    <property type="molecule type" value="Genomic_DNA"/>
</dbReference>
<reference evidence="2" key="1">
    <citation type="journal article" date="2019" name="Int. J. Syst. Evol. Microbiol.">
        <title>The Global Catalogue of Microorganisms (GCM) 10K type strain sequencing project: providing services to taxonomists for standard genome sequencing and annotation.</title>
        <authorList>
            <consortium name="The Broad Institute Genomics Platform"/>
            <consortium name="The Broad Institute Genome Sequencing Center for Infectious Disease"/>
            <person name="Wu L."/>
            <person name="Ma J."/>
        </authorList>
    </citation>
    <scope>NUCLEOTIDE SEQUENCE [LARGE SCALE GENOMIC DNA]</scope>
    <source>
        <strain evidence="2">CGMCC 1.10130</strain>
    </source>
</reference>
<comment type="caution">
    <text evidence="1">The sequence shown here is derived from an EMBL/GenBank/DDBJ whole genome shotgun (WGS) entry which is preliminary data.</text>
</comment>
<dbReference type="InterPro" id="IPR045493">
    <property type="entry name" value="DUF6435"/>
</dbReference>
<dbReference type="AlphaFoldDB" id="A0A8J2U786"/>
<name>A0A8J2U786_9GAMM</name>
<keyword evidence="2" id="KW-1185">Reference proteome</keyword>
<organism evidence="1 2">
    <name type="scientific">Neiella marina</name>
    <dbReference type="NCBI Taxonomy" id="508461"/>
    <lineage>
        <taxon>Bacteria</taxon>
        <taxon>Pseudomonadati</taxon>
        <taxon>Pseudomonadota</taxon>
        <taxon>Gammaproteobacteria</taxon>
        <taxon>Alteromonadales</taxon>
        <taxon>Echinimonadaceae</taxon>
        <taxon>Neiella</taxon>
    </lineage>
</organism>
<dbReference type="OrthoDB" id="292170at2"/>
<dbReference type="Pfam" id="PF20027">
    <property type="entry name" value="DUF6435"/>
    <property type="match status" value="1"/>
</dbReference>
<dbReference type="Proteomes" id="UP000619743">
    <property type="component" value="Unassembled WGS sequence"/>
</dbReference>
<gene>
    <name evidence="1" type="ORF">GCM10011369_26950</name>
</gene>
<sequence>MFNLFKSNPGKKMRKERDLLLKHAMLAQRRGDIRTYSMLSADADQLTREIDELEQGSNDSR</sequence>